<dbReference type="InterPro" id="IPR009769">
    <property type="entry name" value="EDR2_C"/>
</dbReference>
<feature type="region of interest" description="Disordered" evidence="1">
    <location>
        <begin position="626"/>
        <end position="664"/>
    </location>
</feature>
<evidence type="ECO:0000313" key="4">
    <source>
        <dbReference type="Proteomes" id="UP001165085"/>
    </source>
</evidence>
<accession>A0A9W7AV21</accession>
<evidence type="ECO:0000256" key="1">
    <source>
        <dbReference type="SAM" id="MobiDB-lite"/>
    </source>
</evidence>
<dbReference type="Proteomes" id="UP001165085">
    <property type="component" value="Unassembled WGS sequence"/>
</dbReference>
<feature type="compositionally biased region" description="Low complexity" evidence="1">
    <location>
        <begin position="134"/>
        <end position="145"/>
    </location>
</feature>
<evidence type="ECO:0000313" key="3">
    <source>
        <dbReference type="EMBL" id="GMH77131.1"/>
    </source>
</evidence>
<feature type="region of interest" description="Disordered" evidence="1">
    <location>
        <begin position="132"/>
        <end position="177"/>
    </location>
</feature>
<feature type="compositionally biased region" description="Pro residues" evidence="1">
    <location>
        <begin position="418"/>
        <end position="428"/>
    </location>
</feature>
<gene>
    <name evidence="3" type="ORF">TrST_g4106</name>
</gene>
<feature type="compositionally biased region" description="Basic and acidic residues" evidence="1">
    <location>
        <begin position="147"/>
        <end position="162"/>
    </location>
</feature>
<feature type="region of interest" description="Disordered" evidence="1">
    <location>
        <begin position="83"/>
        <end position="113"/>
    </location>
</feature>
<organism evidence="3 4">
    <name type="scientific">Triparma strigata</name>
    <dbReference type="NCBI Taxonomy" id="1606541"/>
    <lineage>
        <taxon>Eukaryota</taxon>
        <taxon>Sar</taxon>
        <taxon>Stramenopiles</taxon>
        <taxon>Ochrophyta</taxon>
        <taxon>Bolidophyceae</taxon>
        <taxon>Parmales</taxon>
        <taxon>Triparmaceae</taxon>
        <taxon>Triparma</taxon>
    </lineage>
</organism>
<dbReference type="EMBL" id="BRXY01000204">
    <property type="protein sequence ID" value="GMH77131.1"/>
    <property type="molecule type" value="Genomic_DNA"/>
</dbReference>
<dbReference type="Pfam" id="PF07059">
    <property type="entry name" value="EDR2_C"/>
    <property type="match status" value="1"/>
</dbReference>
<comment type="caution">
    <text evidence="3">The sequence shown here is derived from an EMBL/GenBank/DDBJ whole genome shotgun (WGS) entry which is preliminary data.</text>
</comment>
<protein>
    <recommendedName>
        <fullName evidence="2">Protein ENHANCED DISEASE RESISTANCE 2 C-terminal domain-containing protein</fullName>
    </recommendedName>
</protein>
<proteinExistence type="predicted"/>
<name>A0A9W7AV21_9STRA</name>
<dbReference type="AlphaFoldDB" id="A0A9W7AV21"/>
<reference evidence="4" key="1">
    <citation type="journal article" date="2023" name="Commun. Biol.">
        <title>Genome analysis of Parmales, the sister group of diatoms, reveals the evolutionary specialization of diatoms from phago-mixotrophs to photoautotrophs.</title>
        <authorList>
            <person name="Ban H."/>
            <person name="Sato S."/>
            <person name="Yoshikawa S."/>
            <person name="Yamada K."/>
            <person name="Nakamura Y."/>
            <person name="Ichinomiya M."/>
            <person name="Sato N."/>
            <person name="Blanc-Mathieu R."/>
            <person name="Endo H."/>
            <person name="Kuwata A."/>
            <person name="Ogata H."/>
        </authorList>
    </citation>
    <scope>NUCLEOTIDE SEQUENCE [LARGE SCALE GENOMIC DNA]</scope>
    <source>
        <strain evidence="4">NIES 3701</strain>
    </source>
</reference>
<dbReference type="OrthoDB" id="9970435at2759"/>
<feature type="compositionally biased region" description="Low complexity" evidence="1">
    <location>
        <begin position="163"/>
        <end position="177"/>
    </location>
</feature>
<feature type="domain" description="Protein ENHANCED DISEASE RESISTANCE 2 C-terminal" evidence="2">
    <location>
        <begin position="437"/>
        <end position="729"/>
    </location>
</feature>
<feature type="compositionally biased region" description="Polar residues" evidence="1">
    <location>
        <begin position="93"/>
        <end position="112"/>
    </location>
</feature>
<keyword evidence="4" id="KW-1185">Reference proteome</keyword>
<sequence>MAQSSLDINTPVVTPVITPVVTAPTVLFTSLCYKRRSSKYMPEVAFSLLGSHHLPKLSLPKFPNVVQAAAVQQVGHQAAVNTASASAPGVSQRRVSSPSNLGPNLGQLSPAVNTDEDYHTYPLHRKVKTSTASLPTFTPLPDTPLNDSRENIFSHSDSDNPGRRSPSQGSPPFGPSFSLPPAKNALWHSRCVNLIRFDSEAYLTYLAQDSIRKKPRFCVGIQSASVKVTATTDSKSPTEFCVIVEWIESSRKSRPVGSPLEDSVRVTTSKEGRFKLCFLEAWERREFMDIVTSCSNAVPIELQSAPRLSEPSVQMRQDVDQLQRRHQQQQRSWSDRDVHVLTVAIVSSTSLFLLVPLLDFVKVSAACILINLSIKYTNIRVVEAGDKISKTKQKTSMKEPNAVNITVPQAPHRSSSPFPLPPSPPSPPLVGKSLTPWTQNLLSNFYVRPSGYLTSRLPKKPPTFSIYTCVSCDIISSDKRLINVGSKVIFPEISFEPLEGIESCLLINVQLNGEKPSLLKSCNDGFGYNLILCFVLSETSRRILSSEVLSEEDKVKRRSIELFKWYSGNADDMGVRGRFKMIFQAEGLLEAGFPAVFQNWNGKPMLIKRAGSVFRGVAKVANTSNLSTSPNSISKTRGLSLDSSDPTLANTYEGRSTPTSPSGPNNSIHRYFEFDLNLHSFPYVAKNVLHLLHSTCFPKLLTCIGAVIEGRNEEELPEALLGSCQLVRVKREEAMSEKDYFG</sequence>
<dbReference type="PANTHER" id="PTHR31558">
    <property type="entry name" value="CW14 PROTEIN"/>
    <property type="match status" value="1"/>
</dbReference>
<feature type="compositionally biased region" description="Polar residues" evidence="1">
    <location>
        <begin position="626"/>
        <end position="654"/>
    </location>
</feature>
<feature type="region of interest" description="Disordered" evidence="1">
    <location>
        <begin position="407"/>
        <end position="429"/>
    </location>
</feature>
<evidence type="ECO:0000259" key="2">
    <source>
        <dbReference type="Pfam" id="PF07059"/>
    </source>
</evidence>